<evidence type="ECO:0000256" key="5">
    <source>
        <dbReference type="ARBA" id="ARBA00023040"/>
    </source>
</evidence>
<evidence type="ECO:0000313" key="12">
    <source>
        <dbReference type="Ensembl" id="ENSPFOP00000020839.1"/>
    </source>
</evidence>
<dbReference type="InterPro" id="IPR000276">
    <property type="entry name" value="GPCR_Rhodpsn"/>
</dbReference>
<dbReference type="Ensembl" id="ENSPFOT00000020865.1">
    <property type="protein sequence ID" value="ENSPFOP00000020839.1"/>
    <property type="gene ID" value="ENSPFOG00000020715.1"/>
</dbReference>
<evidence type="ECO:0000256" key="10">
    <source>
        <dbReference type="SAM" id="Phobius"/>
    </source>
</evidence>
<dbReference type="PROSITE" id="PS00237">
    <property type="entry name" value="G_PROTEIN_RECEP_F1_1"/>
    <property type="match status" value="1"/>
</dbReference>
<organism evidence="12 13">
    <name type="scientific">Poecilia formosa</name>
    <name type="common">Amazon molly</name>
    <name type="synonym">Limia formosa</name>
    <dbReference type="NCBI Taxonomy" id="48698"/>
    <lineage>
        <taxon>Eukaryota</taxon>
        <taxon>Metazoa</taxon>
        <taxon>Chordata</taxon>
        <taxon>Craniata</taxon>
        <taxon>Vertebrata</taxon>
        <taxon>Euteleostomi</taxon>
        <taxon>Actinopterygii</taxon>
        <taxon>Neopterygii</taxon>
        <taxon>Teleostei</taxon>
        <taxon>Neoteleostei</taxon>
        <taxon>Acanthomorphata</taxon>
        <taxon>Ovalentaria</taxon>
        <taxon>Atherinomorphae</taxon>
        <taxon>Cyprinodontiformes</taxon>
        <taxon>Poeciliidae</taxon>
        <taxon>Poeciliinae</taxon>
        <taxon>Poecilia</taxon>
    </lineage>
</organism>
<evidence type="ECO:0000256" key="2">
    <source>
        <dbReference type="ARBA" id="ARBA00022475"/>
    </source>
</evidence>
<keyword evidence="13" id="KW-1185">Reference proteome</keyword>
<dbReference type="PANTHER" id="PTHR24249">
    <property type="entry name" value="HISTAMINE RECEPTOR-RELATED G-PROTEIN COUPLED RECEPTOR"/>
    <property type="match status" value="1"/>
</dbReference>
<dbReference type="InterPro" id="IPR017452">
    <property type="entry name" value="GPCR_Rhodpsn_7TM"/>
</dbReference>
<dbReference type="CDD" id="cd15055">
    <property type="entry name" value="7tmA_TAARs"/>
    <property type="match status" value="1"/>
</dbReference>
<dbReference type="Proteomes" id="UP000028760">
    <property type="component" value="Unassembled WGS sequence"/>
</dbReference>
<keyword evidence="7 9" id="KW-0675">Receptor</keyword>
<dbReference type="Pfam" id="PF00001">
    <property type="entry name" value="7tm_1"/>
    <property type="match status" value="1"/>
</dbReference>
<dbReference type="PROSITE" id="PS50262">
    <property type="entry name" value="G_PROTEIN_RECEP_F1_2"/>
    <property type="match status" value="1"/>
</dbReference>
<evidence type="ECO:0000256" key="3">
    <source>
        <dbReference type="ARBA" id="ARBA00022692"/>
    </source>
</evidence>
<feature type="transmembrane region" description="Helical" evidence="10">
    <location>
        <begin position="112"/>
        <end position="130"/>
    </location>
</feature>
<proteinExistence type="inferred from homology"/>
<accession>A0A087YS36</accession>
<dbReference type="EMBL" id="AYCK01010704">
    <property type="status" value="NOT_ANNOTATED_CDS"/>
    <property type="molecule type" value="Genomic_DNA"/>
</dbReference>
<feature type="transmembrane region" description="Helical" evidence="10">
    <location>
        <begin position="151"/>
        <end position="171"/>
    </location>
</feature>
<dbReference type="PRINTS" id="PR00237">
    <property type="entry name" value="GPCRRHODOPSN"/>
</dbReference>
<feature type="transmembrane region" description="Helical" evidence="10">
    <location>
        <begin position="278"/>
        <end position="302"/>
    </location>
</feature>
<dbReference type="OMA" id="HSREALY"/>
<keyword evidence="3 9" id="KW-0812">Transmembrane</keyword>
<dbReference type="SUPFAM" id="SSF81321">
    <property type="entry name" value="Family A G protein-coupled receptor-like"/>
    <property type="match status" value="1"/>
</dbReference>
<evidence type="ECO:0000256" key="4">
    <source>
        <dbReference type="ARBA" id="ARBA00022989"/>
    </source>
</evidence>
<dbReference type="AlphaFoldDB" id="A0A087YS36"/>
<dbReference type="STRING" id="48698.ENSPFOP00000020839"/>
<feature type="transmembrane region" description="Helical" evidence="10">
    <location>
        <begin position="35"/>
        <end position="59"/>
    </location>
</feature>
<evidence type="ECO:0000256" key="8">
    <source>
        <dbReference type="ARBA" id="ARBA00023224"/>
    </source>
</evidence>
<reference evidence="13" key="1">
    <citation type="submission" date="2013-10" db="EMBL/GenBank/DDBJ databases">
        <authorList>
            <person name="Schartl M."/>
            <person name="Warren W."/>
        </authorList>
    </citation>
    <scope>NUCLEOTIDE SEQUENCE [LARGE SCALE GENOMIC DNA]</scope>
    <source>
        <strain evidence="13">female</strain>
    </source>
</reference>
<evidence type="ECO:0000256" key="6">
    <source>
        <dbReference type="ARBA" id="ARBA00023136"/>
    </source>
</evidence>
<sequence>FSVSSLMDGSGDSSLCFPNHNSSCRRLLLPLFETALFHMLLTLISLLTVMLNLLVIVSISHFRQLRTPTNSLLQSLAVSDLVVGLLVMPIEGLRYLETCWLLGRLMCALTPYVSYCLISTSLGHMVLISVDRYVAICDPLLYPTRISVVKVQICISLCWACSMLYNGLIMMGHLGWPDRFSSCHGECVVVISHISGTVDLFVSFIAPCAVMVVLYLRVLLAALSQLRVIRSQTKSVQAVSGSEWKAARTLAVVIVVYMVCFCPYFYPSFAGEDTSNSFSYFAALSWIMMLNSSMNPLIYALFYPWFRKAIKLILTLKVLQPNSCEVKLL</sequence>
<dbReference type="FunFam" id="1.20.1070.10:FF:000279">
    <property type="entry name" value="Trace amine-associated receptor 16f"/>
    <property type="match status" value="1"/>
</dbReference>
<feature type="transmembrane region" description="Helical" evidence="10">
    <location>
        <begin position="247"/>
        <end position="266"/>
    </location>
</feature>
<keyword evidence="6 10" id="KW-0472">Membrane</keyword>
<dbReference type="PANTHER" id="PTHR24249:SF381">
    <property type="entry name" value="TRACE AMINE ASSOCIATED RECEPTOR 19P-RELATED"/>
    <property type="match status" value="1"/>
</dbReference>
<keyword evidence="8 9" id="KW-0807">Transducer</keyword>
<dbReference type="Gene3D" id="1.20.1070.10">
    <property type="entry name" value="Rhodopsin 7-helix transmembrane proteins"/>
    <property type="match status" value="1"/>
</dbReference>
<dbReference type="GeneTree" id="ENSGT01050000244823"/>
<evidence type="ECO:0000256" key="7">
    <source>
        <dbReference type="ARBA" id="ARBA00023170"/>
    </source>
</evidence>
<dbReference type="SMART" id="SM01381">
    <property type="entry name" value="7TM_GPCR_Srsx"/>
    <property type="match status" value="1"/>
</dbReference>
<keyword evidence="2" id="KW-1003">Cell membrane</keyword>
<evidence type="ECO:0000256" key="9">
    <source>
        <dbReference type="RuleBase" id="RU000688"/>
    </source>
</evidence>
<keyword evidence="5 9" id="KW-0297">G-protein coupled receptor</keyword>
<name>A0A087YS36_POEFO</name>
<dbReference type="InterPro" id="IPR050569">
    <property type="entry name" value="TAAR"/>
</dbReference>
<reference evidence="12" key="2">
    <citation type="submission" date="2025-08" db="UniProtKB">
        <authorList>
            <consortium name="Ensembl"/>
        </authorList>
    </citation>
    <scope>IDENTIFICATION</scope>
</reference>
<evidence type="ECO:0000259" key="11">
    <source>
        <dbReference type="PROSITE" id="PS50262"/>
    </source>
</evidence>
<protein>
    <recommendedName>
        <fullName evidence="11">G-protein coupled receptors family 1 profile domain-containing protein</fullName>
    </recommendedName>
</protein>
<comment type="similarity">
    <text evidence="9">Belongs to the G-protein coupled receptor 1 family.</text>
</comment>
<reference evidence="12" key="3">
    <citation type="submission" date="2025-09" db="UniProtKB">
        <authorList>
            <consortium name="Ensembl"/>
        </authorList>
    </citation>
    <scope>IDENTIFICATION</scope>
</reference>
<dbReference type="eggNOG" id="KOG3656">
    <property type="taxonomic scope" value="Eukaryota"/>
</dbReference>
<dbReference type="GO" id="GO:0001594">
    <property type="term" value="F:trace-amine receptor activity"/>
    <property type="evidence" value="ECO:0007669"/>
    <property type="project" value="TreeGrafter"/>
</dbReference>
<feature type="transmembrane region" description="Helical" evidence="10">
    <location>
        <begin position="71"/>
        <end position="92"/>
    </location>
</feature>
<comment type="subcellular location">
    <subcellularLocation>
        <location evidence="1">Cell membrane</location>
        <topology evidence="1">Multi-pass membrane protein</topology>
    </subcellularLocation>
</comment>
<feature type="domain" description="G-protein coupled receptors family 1 profile" evidence="11">
    <location>
        <begin position="51"/>
        <end position="299"/>
    </location>
</feature>
<dbReference type="GO" id="GO:0005886">
    <property type="term" value="C:plasma membrane"/>
    <property type="evidence" value="ECO:0007669"/>
    <property type="project" value="UniProtKB-SubCell"/>
</dbReference>
<evidence type="ECO:0000256" key="1">
    <source>
        <dbReference type="ARBA" id="ARBA00004651"/>
    </source>
</evidence>
<feature type="transmembrane region" description="Helical" evidence="10">
    <location>
        <begin position="200"/>
        <end position="226"/>
    </location>
</feature>
<evidence type="ECO:0000313" key="13">
    <source>
        <dbReference type="Proteomes" id="UP000028760"/>
    </source>
</evidence>
<keyword evidence="4 10" id="KW-1133">Transmembrane helix</keyword>